<sequence length="197" mass="20336">MTRNAPSSAVRGAVRGPVLARVPARIRARVPVRGLVGAAAVLGCLLSAAGCGIKPTDVIQSGQPATVTVLTQEDHAQAVYFLGPSGELLPVMFYDVAPPTPTDVLKRLLRGPGPGEQAAGLRTEVPVANITVGVGPEVETLEPGARRARLPFPVRKLSANAQRQLVCTIARAEPSGTSEVVLAGPDGELDPARCMVG</sequence>
<dbReference type="EMBL" id="WTFF01000039">
    <property type="protein sequence ID" value="MBW5481935.1"/>
    <property type="molecule type" value="Genomic_DNA"/>
</dbReference>
<evidence type="ECO:0000313" key="2">
    <source>
        <dbReference type="Proteomes" id="UP000812013"/>
    </source>
</evidence>
<name>A0ABS6Z2G1_9ACTN</name>
<accession>A0ABS6Z2G1</accession>
<dbReference type="Proteomes" id="UP000812013">
    <property type="component" value="Unassembled WGS sequence"/>
</dbReference>
<keyword evidence="2" id="KW-1185">Reference proteome</keyword>
<reference evidence="1 2" key="1">
    <citation type="submission" date="2019-12" db="EMBL/GenBank/DDBJ databases">
        <title>Genome sequence of Streptomyces bambusae.</title>
        <authorList>
            <person name="Bansal K."/>
            <person name="Choksket S."/>
            <person name="Korpole S."/>
            <person name="Patil P.B."/>
        </authorList>
    </citation>
    <scope>NUCLEOTIDE SEQUENCE [LARGE SCALE GENOMIC DNA]</scope>
    <source>
        <strain evidence="1 2">SK60</strain>
    </source>
</reference>
<protein>
    <recommendedName>
        <fullName evidence="3">GerMN domain-containing protein</fullName>
    </recommendedName>
</protein>
<comment type="caution">
    <text evidence="1">The sequence shown here is derived from an EMBL/GenBank/DDBJ whole genome shotgun (WGS) entry which is preliminary data.</text>
</comment>
<evidence type="ECO:0008006" key="3">
    <source>
        <dbReference type="Google" id="ProtNLM"/>
    </source>
</evidence>
<dbReference type="RefSeq" id="WP_219665872.1">
    <property type="nucleotide sequence ID" value="NZ_WTFF01000039.1"/>
</dbReference>
<organism evidence="1 2">
    <name type="scientific">Streptomyces bambusae</name>
    <dbReference type="NCBI Taxonomy" id="1550616"/>
    <lineage>
        <taxon>Bacteria</taxon>
        <taxon>Bacillati</taxon>
        <taxon>Actinomycetota</taxon>
        <taxon>Actinomycetes</taxon>
        <taxon>Kitasatosporales</taxon>
        <taxon>Streptomycetaceae</taxon>
        <taxon>Streptomyces</taxon>
    </lineage>
</organism>
<proteinExistence type="predicted"/>
<gene>
    <name evidence="1" type="ORF">GPJ59_08585</name>
</gene>
<evidence type="ECO:0000313" key="1">
    <source>
        <dbReference type="EMBL" id="MBW5481935.1"/>
    </source>
</evidence>